<dbReference type="Pfam" id="PF00460">
    <property type="entry name" value="Flg_bb_rod"/>
    <property type="match status" value="1"/>
</dbReference>
<dbReference type="Proteomes" id="UP000317557">
    <property type="component" value="Unassembled WGS sequence"/>
</dbReference>
<evidence type="ECO:0000256" key="6">
    <source>
        <dbReference type="ARBA" id="ARBA00023143"/>
    </source>
</evidence>
<dbReference type="Pfam" id="PF22638">
    <property type="entry name" value="FlgK_D1"/>
    <property type="match status" value="1"/>
</dbReference>
<evidence type="ECO:0000313" key="11">
    <source>
        <dbReference type="EMBL" id="SMO95844.1"/>
    </source>
</evidence>
<evidence type="ECO:0000256" key="2">
    <source>
        <dbReference type="ARBA" id="ARBA00004613"/>
    </source>
</evidence>
<dbReference type="GO" id="GO:0005576">
    <property type="term" value="C:extracellular region"/>
    <property type="evidence" value="ECO:0007669"/>
    <property type="project" value="UniProtKB-SubCell"/>
</dbReference>
<comment type="subcellular location">
    <subcellularLocation>
        <location evidence="1 7">Bacterial flagellum</location>
    </subcellularLocation>
    <subcellularLocation>
        <location evidence="2 7">Secreted</location>
    </subcellularLocation>
</comment>
<keyword evidence="11" id="KW-0966">Cell projection</keyword>
<dbReference type="InterPro" id="IPR001444">
    <property type="entry name" value="Flag_bb_rod_N"/>
</dbReference>
<dbReference type="OrthoDB" id="9802553at2"/>
<keyword evidence="6 7" id="KW-0975">Bacterial flagellum</keyword>
<evidence type="ECO:0000256" key="5">
    <source>
        <dbReference type="ARBA" id="ARBA00022525"/>
    </source>
</evidence>
<dbReference type="GO" id="GO:0005198">
    <property type="term" value="F:structural molecule activity"/>
    <property type="evidence" value="ECO:0007669"/>
    <property type="project" value="UniProtKB-UniRule"/>
</dbReference>
<dbReference type="PANTHER" id="PTHR30033:SF1">
    <property type="entry name" value="FLAGELLAR HOOK-ASSOCIATED PROTEIN 1"/>
    <property type="match status" value="1"/>
</dbReference>
<evidence type="ECO:0000259" key="10">
    <source>
        <dbReference type="Pfam" id="PF22638"/>
    </source>
</evidence>
<dbReference type="NCBIfam" id="TIGR02492">
    <property type="entry name" value="flgK_ends"/>
    <property type="match status" value="1"/>
</dbReference>
<dbReference type="Pfam" id="PF06429">
    <property type="entry name" value="Flg_bbr_C"/>
    <property type="match status" value="1"/>
</dbReference>
<evidence type="ECO:0000313" key="12">
    <source>
        <dbReference type="Proteomes" id="UP000317557"/>
    </source>
</evidence>
<dbReference type="GO" id="GO:0044780">
    <property type="term" value="P:bacterial-type flagellum assembly"/>
    <property type="evidence" value="ECO:0007669"/>
    <property type="project" value="InterPro"/>
</dbReference>
<dbReference type="EMBL" id="FXTP01000019">
    <property type="protein sequence ID" value="SMO95844.1"/>
    <property type="molecule type" value="Genomic_DNA"/>
</dbReference>
<dbReference type="GO" id="GO:0009424">
    <property type="term" value="C:bacterial-type flagellum hook"/>
    <property type="evidence" value="ECO:0007669"/>
    <property type="project" value="UniProtKB-UniRule"/>
</dbReference>
<dbReference type="SUPFAM" id="SSF64518">
    <property type="entry name" value="Phase 1 flagellin"/>
    <property type="match status" value="1"/>
</dbReference>
<proteinExistence type="inferred from homology"/>
<feature type="domain" description="Flagellar basal-body/hook protein C-terminal" evidence="9">
    <location>
        <begin position="412"/>
        <end position="449"/>
    </location>
</feature>
<evidence type="ECO:0000256" key="1">
    <source>
        <dbReference type="ARBA" id="ARBA00004365"/>
    </source>
</evidence>
<dbReference type="RefSeq" id="WP_142456143.1">
    <property type="nucleotide sequence ID" value="NZ_FXTP01000019.1"/>
</dbReference>
<reference evidence="11 12" key="1">
    <citation type="submission" date="2017-05" db="EMBL/GenBank/DDBJ databases">
        <authorList>
            <person name="Varghese N."/>
            <person name="Submissions S."/>
        </authorList>
    </citation>
    <scope>NUCLEOTIDE SEQUENCE [LARGE SCALE GENOMIC DNA]</scope>
    <source>
        <strain evidence="11 12">DSM 21985</strain>
    </source>
</reference>
<evidence type="ECO:0000256" key="3">
    <source>
        <dbReference type="ARBA" id="ARBA00009677"/>
    </source>
</evidence>
<evidence type="ECO:0000259" key="9">
    <source>
        <dbReference type="Pfam" id="PF06429"/>
    </source>
</evidence>
<organism evidence="11 12">
    <name type="scientific">Gracilimonas mengyeensis</name>
    <dbReference type="NCBI Taxonomy" id="1302730"/>
    <lineage>
        <taxon>Bacteria</taxon>
        <taxon>Pseudomonadati</taxon>
        <taxon>Balneolota</taxon>
        <taxon>Balneolia</taxon>
        <taxon>Balneolales</taxon>
        <taxon>Balneolaceae</taxon>
        <taxon>Gracilimonas</taxon>
    </lineage>
</organism>
<evidence type="ECO:0000256" key="7">
    <source>
        <dbReference type="RuleBase" id="RU362065"/>
    </source>
</evidence>
<dbReference type="InterPro" id="IPR002371">
    <property type="entry name" value="FlgK"/>
</dbReference>
<dbReference type="PANTHER" id="PTHR30033">
    <property type="entry name" value="FLAGELLAR HOOK-ASSOCIATED PROTEIN 1"/>
    <property type="match status" value="1"/>
</dbReference>
<gene>
    <name evidence="7" type="primary">flgK</name>
    <name evidence="11" type="ORF">SAMN06265219_11949</name>
</gene>
<comment type="similarity">
    <text evidence="3 7">Belongs to the flagella basal body rod proteins family.</text>
</comment>
<sequence length="452" mass="49751">MRSLLEISKTGLRTAERSLSVTSNNIINADTPGYSRQRVEKSPLGMQMTGYHSGLGVEITGYTRLRNEMNDVLMNQKQQDMSFMENKSKVFEQLETFLATDSGNDLDLNISNLLDSFSELSSDPQDMSVRHSLITNAQQLTQKFHDIDRNLERTSELTRESAIKTTDSINGILKEIYSLNQSIEQGQAAGQPDNTSLDIRVAKLEELSKLTGFESQFTDNGSVEIRIGGVSVLDSEKAQTLTPEIDAVNREFRVRLGSGKTVNVDSGKLGAEIEMYQTEIPELKQKVDDLAATMVNEFNSLHATGFGLNDNTNRNFFDPTGTTAADIKVNQVLIDDPAHVAASVSDTEAGNGSVAASIAELRNEKLIDGRKLVDYTVGLISSPGAELNSLNAQVEARDSELQMLKIQQEREAGVNIDEELSLMIQYQNAYQGAARVMASAQDMYDTLLGIMR</sequence>
<name>A0A521FIL2_9BACT</name>
<accession>A0A521FIL2</accession>
<keyword evidence="5 7" id="KW-0964">Secreted</keyword>
<evidence type="ECO:0000256" key="4">
    <source>
        <dbReference type="ARBA" id="ARBA00016244"/>
    </source>
</evidence>
<protein>
    <recommendedName>
        <fullName evidence="4 7">Flagellar hook-associated protein 1</fullName>
        <shortName evidence="7">HAP1</shortName>
    </recommendedName>
</protein>
<keyword evidence="12" id="KW-1185">Reference proteome</keyword>
<dbReference type="AlphaFoldDB" id="A0A521FIL2"/>
<keyword evidence="11" id="KW-0282">Flagellum</keyword>
<dbReference type="InterPro" id="IPR010930">
    <property type="entry name" value="Flg_bb/hook_C_dom"/>
</dbReference>
<dbReference type="PRINTS" id="PR01005">
    <property type="entry name" value="FLGHOOKAP1"/>
</dbReference>
<feature type="domain" description="Flagellar hook-associated protein FlgK helical" evidence="10">
    <location>
        <begin position="92"/>
        <end position="317"/>
    </location>
</feature>
<keyword evidence="11" id="KW-0969">Cilium</keyword>
<dbReference type="InterPro" id="IPR053927">
    <property type="entry name" value="FlgK_helical"/>
</dbReference>
<evidence type="ECO:0000259" key="8">
    <source>
        <dbReference type="Pfam" id="PF00460"/>
    </source>
</evidence>
<feature type="domain" description="Flagellar basal body rod protein N-terminal" evidence="8">
    <location>
        <begin position="6"/>
        <end position="34"/>
    </location>
</feature>